<dbReference type="PANTHER" id="PTHR42776">
    <property type="entry name" value="SERINE PEPTIDASE S9 FAMILY MEMBER"/>
    <property type="match status" value="1"/>
</dbReference>
<dbReference type="EMBL" id="WUUS01000006">
    <property type="protein sequence ID" value="MXR41901.1"/>
    <property type="molecule type" value="Genomic_DNA"/>
</dbReference>
<keyword evidence="5" id="KW-1185">Reference proteome</keyword>
<dbReference type="Proteomes" id="UP000437065">
    <property type="component" value="Unassembled WGS sequence"/>
</dbReference>
<feature type="domain" description="Peptidase S9 prolyl oligopeptidase catalytic" evidence="3">
    <location>
        <begin position="426"/>
        <end position="631"/>
    </location>
</feature>
<keyword evidence="2" id="KW-0645">Protease</keyword>
<dbReference type="GO" id="GO:0006508">
    <property type="term" value="P:proteolysis"/>
    <property type="evidence" value="ECO:0007669"/>
    <property type="project" value="InterPro"/>
</dbReference>
<dbReference type="Pfam" id="PF00326">
    <property type="entry name" value="Peptidase_S9"/>
    <property type="match status" value="1"/>
</dbReference>
<evidence type="ECO:0000256" key="2">
    <source>
        <dbReference type="ARBA" id="ARBA00022825"/>
    </source>
</evidence>
<gene>
    <name evidence="4" type="ORF">GRX01_11210</name>
</gene>
<dbReference type="InterPro" id="IPR029058">
    <property type="entry name" value="AB_hydrolase_fold"/>
</dbReference>
<keyword evidence="1" id="KW-0378">Hydrolase</keyword>
<dbReference type="Gene3D" id="2.120.10.30">
    <property type="entry name" value="TolB, C-terminal domain"/>
    <property type="match status" value="2"/>
</dbReference>
<evidence type="ECO:0000259" key="3">
    <source>
        <dbReference type="Pfam" id="PF00326"/>
    </source>
</evidence>
<sequence>MPDTADADYGVARFLAIEHVDSPTLTPEGRLLFLADTSGTPQVWTADEPGAWPTRLTPHEERVSALAASPADESFVYAMDRGSDERDQLIRYDLATGIERPLTDDPESKHAWGAWGPDGDRIAYTANREADGRFDVFVQEVGGPDARAGDPERVFEGPGGWLNVAAFGPEGRRLVLTKAHSSYDEDLSVLDLDSGDTRTLSDDSEATYSHLHFDGEGGLICVTNRDSDTAYVGRVSLDSGAVTPVAGDDEGSGEPGTEAWDVDALAFDRDAGRLAYAVNEGGYSSLHAGTLAGDADGPELRPVETPAVDGIVQGLTFGPDAERLAYTHTSPTEPYGVRTVAFGGGDGGVAADGTGGETNWTPVGRNGLPDTAFHAPKTVHYETFDDREIPAYWTLPPGVDPADPDEQVPAIVDIHGGPEHQRRPWFYPTKQYFLNRGYAVLEPNVRGSSGYGKAYSHLDDVENRMDSVADVAAGVEWLHGHPAVDDDRIVAYGRSYGGFMVLAAITEYPDLWAAAVDFVGIADFTTFLENTGEWRRSHREAEYGSLSDDYEFLQSISPLSHIDEVRCPLFVQHGANDPRVPVGEAKQVADAVRERGVPVETLIFEDEGHHTTSRENLIEEFEAIADFLDEHV</sequence>
<dbReference type="OrthoDB" id="31240at2157"/>
<evidence type="ECO:0000313" key="5">
    <source>
        <dbReference type="Proteomes" id="UP000437065"/>
    </source>
</evidence>
<dbReference type="InterPro" id="IPR011659">
    <property type="entry name" value="WD40"/>
</dbReference>
<keyword evidence="2" id="KW-0720">Serine protease</keyword>
<dbReference type="InterPro" id="IPR011042">
    <property type="entry name" value="6-blade_b-propeller_TolB-like"/>
</dbReference>
<accession>A0A6B0SZE2</accession>
<dbReference type="AlphaFoldDB" id="A0A6B0SZE2"/>
<dbReference type="Gene3D" id="3.40.50.1820">
    <property type="entry name" value="alpha/beta hydrolase"/>
    <property type="match status" value="1"/>
</dbReference>
<organism evidence="4 5">
    <name type="scientific">Halobaculum saliterrae</name>
    <dbReference type="NCBI Taxonomy" id="2073113"/>
    <lineage>
        <taxon>Archaea</taxon>
        <taxon>Methanobacteriati</taxon>
        <taxon>Methanobacteriota</taxon>
        <taxon>Stenosarchaea group</taxon>
        <taxon>Halobacteria</taxon>
        <taxon>Halobacteriales</taxon>
        <taxon>Haloferacaceae</taxon>
        <taxon>Halobaculum</taxon>
    </lineage>
</organism>
<dbReference type="GO" id="GO:0004252">
    <property type="term" value="F:serine-type endopeptidase activity"/>
    <property type="evidence" value="ECO:0007669"/>
    <property type="project" value="InterPro"/>
</dbReference>
<evidence type="ECO:0000313" key="4">
    <source>
        <dbReference type="EMBL" id="MXR41901.1"/>
    </source>
</evidence>
<reference evidence="4 5" key="1">
    <citation type="submission" date="2019-12" db="EMBL/GenBank/DDBJ databases">
        <title>Isolation and characterization of three novel carbon monoxide-oxidizing members of Halobacteria from salione crusts and soils.</title>
        <authorList>
            <person name="Myers M.R."/>
            <person name="King G.M."/>
        </authorList>
    </citation>
    <scope>NUCLEOTIDE SEQUENCE [LARGE SCALE GENOMIC DNA]</scope>
    <source>
        <strain evidence="4 5">WSA2</strain>
    </source>
</reference>
<dbReference type="InterPro" id="IPR002470">
    <property type="entry name" value="Peptidase_S9A"/>
</dbReference>
<name>A0A6B0SZE2_9EURY</name>
<evidence type="ECO:0000256" key="1">
    <source>
        <dbReference type="ARBA" id="ARBA00022801"/>
    </source>
</evidence>
<dbReference type="SUPFAM" id="SSF53474">
    <property type="entry name" value="alpha/beta-Hydrolases"/>
    <property type="match status" value="1"/>
</dbReference>
<comment type="caution">
    <text evidence="4">The sequence shown here is derived from an EMBL/GenBank/DDBJ whole genome shotgun (WGS) entry which is preliminary data.</text>
</comment>
<dbReference type="Pfam" id="PF07676">
    <property type="entry name" value="PD40"/>
    <property type="match status" value="1"/>
</dbReference>
<proteinExistence type="predicted"/>
<dbReference type="PANTHER" id="PTHR42776:SF27">
    <property type="entry name" value="DIPEPTIDYL PEPTIDASE FAMILY MEMBER 6"/>
    <property type="match status" value="1"/>
</dbReference>
<dbReference type="InterPro" id="IPR001375">
    <property type="entry name" value="Peptidase_S9_cat"/>
</dbReference>
<dbReference type="SUPFAM" id="SSF82171">
    <property type="entry name" value="DPP6 N-terminal domain-like"/>
    <property type="match status" value="2"/>
</dbReference>
<dbReference type="RefSeq" id="WP_159667119.1">
    <property type="nucleotide sequence ID" value="NZ_WUUS01000006.1"/>
</dbReference>
<dbReference type="PRINTS" id="PR00862">
    <property type="entry name" value="PROLIGOPTASE"/>
</dbReference>
<protein>
    <submittedName>
        <fullName evidence="4">Prolyl oligopeptidase family serine peptidase</fullName>
    </submittedName>
</protein>